<accession>A0AAC8XL78</accession>
<dbReference type="RefSeq" id="WP_012519259.1">
    <property type="nucleotide sequence ID" value="NZ_CAKMLI010000023.1"/>
</dbReference>
<keyword evidence="1" id="KW-0812">Transmembrane</keyword>
<evidence type="ECO:0000313" key="2">
    <source>
        <dbReference type="EMBL" id="AMJ79382.1"/>
    </source>
</evidence>
<feature type="transmembrane region" description="Helical" evidence="1">
    <location>
        <begin position="12"/>
        <end position="29"/>
    </location>
</feature>
<feature type="transmembrane region" description="Helical" evidence="1">
    <location>
        <begin position="41"/>
        <end position="59"/>
    </location>
</feature>
<reference evidence="2 3" key="1">
    <citation type="submission" date="2015-12" db="EMBL/GenBank/DDBJ databases">
        <title>Intraspecies pangenome expansion in the marine bacterium Alteromonas.</title>
        <authorList>
            <person name="Lopez-Perez M."/>
            <person name="Rodriguez-Valera F."/>
        </authorList>
    </citation>
    <scope>NUCLEOTIDE SEQUENCE [LARGE SCALE GENOMIC DNA]</scope>
    <source>
        <strain evidence="2 3">UM8</strain>
    </source>
</reference>
<sequence>MQNAFIQIAKYLAYMLTIIVAIVCIQNTLSSVFKLDGYTEIVLTASVVFLVTFICTCCAKKLNVFPS</sequence>
<dbReference type="EMBL" id="CP013928">
    <property type="protein sequence ID" value="AMJ79382.1"/>
    <property type="molecule type" value="Genomic_DNA"/>
</dbReference>
<dbReference type="AlphaFoldDB" id="A0AAC8XL78"/>
<organism evidence="2 3">
    <name type="scientific">Alteromonas mediterranea</name>
    <dbReference type="NCBI Taxonomy" id="314275"/>
    <lineage>
        <taxon>Bacteria</taxon>
        <taxon>Pseudomonadati</taxon>
        <taxon>Pseudomonadota</taxon>
        <taxon>Gammaproteobacteria</taxon>
        <taxon>Alteromonadales</taxon>
        <taxon>Alteromonadaceae</taxon>
        <taxon>Alteromonas/Salinimonas group</taxon>
        <taxon>Alteromonas</taxon>
    </lineage>
</organism>
<evidence type="ECO:0000256" key="1">
    <source>
        <dbReference type="SAM" id="Phobius"/>
    </source>
</evidence>
<keyword evidence="1" id="KW-0472">Membrane</keyword>
<keyword evidence="1" id="KW-1133">Transmembrane helix</keyword>
<dbReference type="Proteomes" id="UP000061468">
    <property type="component" value="Chromosome"/>
</dbReference>
<gene>
    <name evidence="2" type="ORF">AV942_14315</name>
</gene>
<protein>
    <submittedName>
        <fullName evidence="2">Uncharacterized protein</fullName>
    </submittedName>
</protein>
<proteinExistence type="predicted"/>
<evidence type="ECO:0000313" key="3">
    <source>
        <dbReference type="Proteomes" id="UP000061468"/>
    </source>
</evidence>
<name>A0AAC8XL78_9ALTE</name>